<dbReference type="PANTHER" id="PTHR42834:SF1">
    <property type="entry name" value="ENDONUCLEASE_EXONUCLEASE_PHOSPHATASE FAMILY PROTEIN (AFU_ORTHOLOGUE AFUA_3G09210)"/>
    <property type="match status" value="1"/>
</dbReference>
<evidence type="ECO:0000256" key="1">
    <source>
        <dbReference type="SAM" id="Phobius"/>
    </source>
</evidence>
<dbReference type="EMBL" id="JAVRIF010000002">
    <property type="protein sequence ID" value="MDT0603110.1"/>
    <property type="molecule type" value="Genomic_DNA"/>
</dbReference>
<dbReference type="Proteomes" id="UP001266357">
    <property type="component" value="Unassembled WGS sequence"/>
</dbReference>
<gene>
    <name evidence="3" type="ORF">RM573_05845</name>
</gene>
<keyword evidence="1" id="KW-0472">Membrane</keyword>
<keyword evidence="4" id="KW-1185">Reference proteome</keyword>
<keyword evidence="2" id="KW-0732">Signal</keyword>
<reference evidence="3 4" key="1">
    <citation type="submission" date="2023-09" db="EMBL/GenBank/DDBJ databases">
        <authorList>
            <person name="Rey-Velasco X."/>
        </authorList>
    </citation>
    <scope>NUCLEOTIDE SEQUENCE [LARGE SCALE GENOMIC DNA]</scope>
    <source>
        <strain evidence="3 4">W431</strain>
    </source>
</reference>
<evidence type="ECO:0008006" key="5">
    <source>
        <dbReference type="Google" id="ProtNLM"/>
    </source>
</evidence>
<comment type="caution">
    <text evidence="3">The sequence shown here is derived from an EMBL/GenBank/DDBJ whole genome shotgun (WGS) entry which is preliminary data.</text>
</comment>
<feature type="transmembrane region" description="Helical" evidence="1">
    <location>
        <begin position="190"/>
        <end position="209"/>
    </location>
</feature>
<protein>
    <recommendedName>
        <fullName evidence="5">Lamin tail domain-containing protein</fullName>
    </recommendedName>
</protein>
<evidence type="ECO:0000313" key="4">
    <source>
        <dbReference type="Proteomes" id="UP001266357"/>
    </source>
</evidence>
<sequence>MKLIHNLVVLLSLFSSFICSASIIFINEIHYDNIGTDQHEFFELMAEAGTDLTGWQVELYNGSNGSTYSNTIHLSGVISDTNNGFGFASFSPSNIQNGAPDGLALIDNVGQVRQFLSYEGTITATSGTAAGLTSTDIGISESGSSTPSHFSLQLTGTGNTYQDFIWQAMAHTSGAINSQQTIKSKLNVTVLEPSTVPLLLFALLLLVLFKHNRHYLFNPLDSECPS</sequence>
<name>A0ABU3A020_9GAMM</name>
<accession>A0ABU3A020</accession>
<dbReference type="RefSeq" id="WP_311578615.1">
    <property type="nucleotide sequence ID" value="NZ_JAVRIF010000002.1"/>
</dbReference>
<keyword evidence="1" id="KW-0812">Transmembrane</keyword>
<keyword evidence="1" id="KW-1133">Transmembrane helix</keyword>
<feature type="chain" id="PRO_5045056621" description="Lamin tail domain-containing protein" evidence="2">
    <location>
        <begin position="22"/>
        <end position="226"/>
    </location>
</feature>
<organism evidence="3 4">
    <name type="scientific">Thalassotalea castellviae</name>
    <dbReference type="NCBI Taxonomy" id="3075612"/>
    <lineage>
        <taxon>Bacteria</taxon>
        <taxon>Pseudomonadati</taxon>
        <taxon>Pseudomonadota</taxon>
        <taxon>Gammaproteobacteria</taxon>
        <taxon>Alteromonadales</taxon>
        <taxon>Colwelliaceae</taxon>
        <taxon>Thalassotalea</taxon>
    </lineage>
</organism>
<feature type="signal peptide" evidence="2">
    <location>
        <begin position="1"/>
        <end position="21"/>
    </location>
</feature>
<dbReference type="PANTHER" id="PTHR42834">
    <property type="entry name" value="ENDONUCLEASE/EXONUCLEASE/PHOSPHATASE FAMILY PROTEIN (AFU_ORTHOLOGUE AFUA_3G09210)"/>
    <property type="match status" value="1"/>
</dbReference>
<evidence type="ECO:0000313" key="3">
    <source>
        <dbReference type="EMBL" id="MDT0603110.1"/>
    </source>
</evidence>
<proteinExistence type="predicted"/>
<evidence type="ECO:0000256" key="2">
    <source>
        <dbReference type="SAM" id="SignalP"/>
    </source>
</evidence>